<dbReference type="PANTHER" id="PTHR10622">
    <property type="entry name" value="HET DOMAIN-CONTAINING PROTEIN"/>
    <property type="match status" value="1"/>
</dbReference>
<evidence type="ECO:0000259" key="4">
    <source>
        <dbReference type="Pfam" id="PF26640"/>
    </source>
</evidence>
<dbReference type="Pfam" id="PF26640">
    <property type="entry name" value="DUF8212"/>
    <property type="match status" value="1"/>
</dbReference>
<dbReference type="Proteomes" id="UP000532311">
    <property type="component" value="Unassembled WGS sequence"/>
</dbReference>
<evidence type="ECO:0000256" key="1">
    <source>
        <dbReference type="PROSITE-ProRule" id="PRU00023"/>
    </source>
</evidence>
<feature type="repeat" description="ANK" evidence="1">
    <location>
        <begin position="761"/>
        <end position="793"/>
    </location>
</feature>
<evidence type="ECO:0000313" key="5">
    <source>
        <dbReference type="EMBL" id="KAF5711463.1"/>
    </source>
</evidence>
<dbReference type="Gene3D" id="1.25.40.20">
    <property type="entry name" value="Ankyrin repeat-containing domain"/>
    <property type="match status" value="2"/>
</dbReference>
<dbReference type="Pfam" id="PF00023">
    <property type="entry name" value="Ank"/>
    <property type="match status" value="1"/>
</dbReference>
<dbReference type="PRINTS" id="PR01415">
    <property type="entry name" value="ANKYRIN"/>
</dbReference>
<evidence type="ECO:0000259" key="3">
    <source>
        <dbReference type="Pfam" id="PF06985"/>
    </source>
</evidence>
<dbReference type="SMART" id="SM00248">
    <property type="entry name" value="ANK"/>
    <property type="match status" value="7"/>
</dbReference>
<protein>
    <submittedName>
        <fullName evidence="5">Beta transducin</fullName>
    </submittedName>
</protein>
<evidence type="ECO:0000313" key="6">
    <source>
        <dbReference type="Proteomes" id="UP000532311"/>
    </source>
</evidence>
<dbReference type="Pfam" id="PF12796">
    <property type="entry name" value="Ank_2"/>
    <property type="match status" value="2"/>
</dbReference>
<keyword evidence="1" id="KW-0040">ANK repeat</keyword>
<dbReference type="Pfam" id="PF06985">
    <property type="entry name" value="HET"/>
    <property type="match status" value="1"/>
</dbReference>
<feature type="repeat" description="ANK" evidence="1">
    <location>
        <begin position="728"/>
        <end position="760"/>
    </location>
</feature>
<feature type="domain" description="DUF8212" evidence="4">
    <location>
        <begin position="223"/>
        <end position="283"/>
    </location>
</feature>
<feature type="region of interest" description="Disordered" evidence="2">
    <location>
        <begin position="661"/>
        <end position="685"/>
    </location>
</feature>
<dbReference type="PROSITE" id="PS50088">
    <property type="entry name" value="ANK_REPEAT"/>
    <property type="match status" value="7"/>
</dbReference>
<dbReference type="PROSITE" id="PS50297">
    <property type="entry name" value="ANK_REP_REGION"/>
    <property type="match status" value="7"/>
</dbReference>
<dbReference type="InterPro" id="IPR036770">
    <property type="entry name" value="Ankyrin_rpt-contain_sf"/>
</dbReference>
<feature type="repeat" description="ANK" evidence="1">
    <location>
        <begin position="893"/>
        <end position="925"/>
    </location>
</feature>
<dbReference type="PANTHER" id="PTHR10622:SF10">
    <property type="entry name" value="HET DOMAIN-CONTAINING PROTEIN"/>
    <property type="match status" value="1"/>
</dbReference>
<dbReference type="AlphaFoldDB" id="A0A8H6DBK6"/>
<gene>
    <name evidence="5" type="ORF">FGLOB1_4966</name>
</gene>
<dbReference type="InterPro" id="IPR058525">
    <property type="entry name" value="DUF8212"/>
</dbReference>
<reference evidence="5 6" key="1">
    <citation type="submission" date="2020-05" db="EMBL/GenBank/DDBJ databases">
        <title>Identification and distribution of gene clusters putatively required for synthesis of sphingolipid metabolism inhibitors in phylogenetically diverse species of the filamentous fungus Fusarium.</title>
        <authorList>
            <person name="Kim H.-S."/>
            <person name="Busman M."/>
            <person name="Brown D.W."/>
            <person name="Divon H."/>
            <person name="Uhlig S."/>
            <person name="Proctor R.H."/>
        </authorList>
    </citation>
    <scope>NUCLEOTIDE SEQUENCE [LARGE SCALE GENOMIC DNA]</scope>
    <source>
        <strain evidence="5 6">NRRL 26131</strain>
    </source>
</reference>
<sequence>MRLINVENLKLETFIGGHIPPYAILSHRWGNDNEEVSFKDMTRGTENKVGMTKVKGCCRQAKKDNLKYAWIDTCCIDKESSKELDEAINSMFQWYRRAAICYTYMADVPHEQDIWESTSRFSTSSWFTRGWTLQELLAPAEIHFFDETWSLIGTKEELASEIEDITGISRKFLLGWVDFHQASVAQRMSWASKRTTKRDEDIAYCLLGIFDVTMPMIYGEGRKAFERLQLKIMEQTTDDSILAWGVKVQGMEFESQTGPREDNTSAGIFATSPMDFAKCGRIVPKALDPTCITTFAVSGGYICTSLKLQSTKSGVAYGQLNCGLENTTEGNIAIPLRCTTPSFSTVREYIRPIGYGPILLPGERSDCYEVHEVRIRVDRQARPAEMTGKPIWLHIDGHQKLKLHLAEVWPPLEWDRGRALVMNLHDSNQTVRQRYLARFTTKAKKSRDIIVVLDLNLHAQYSRATCFAIAAPEKPDLAKIAGGLEYMQSQHLCDNVIYNGNDIIEVSVQSEDISQGSIFLLRLARSIWGPVPNADMSQRIFKAIEMDMLISYLREGDCIEETIDNAIEEQTAAISELMSLKGELDKVVEKERQLAVERGGIEAKIKLMEVKMSEYDTIISEKKDRLVELEEKSGKNILNIEKIDGAKGPISWAETMIQSQLDKQKAAQNTDTPVSTGPSNVRTTSLVNGQQSMGGFIPLLWAAANDKNAILQLLIGKGADLEVRNPDNSYTALMYAAVYGRVSAAKYLLDSGAMLEAQDKYTYTPLALAASVGHEAIASLLLEKGADIEARTSDGSTPLSIAARKGKDGVVKVLLEKGANVEAENQAGDSPLLRACNYGHMDVIQQLIDAGADIHTKTYDGSTPLSAAARKGREGLVKLLLEKGADIDVKDHNGDTPLSRACLYDHMGVVKMLIDQGATVDRRNKQGNTPLKLAEQNAKTADDGWHPCCPLRVKLTVPAPPATVYRHSKLKRIIIRNKSSTNHSMYPMVIPVVFRGVQAQEPDEKPIPFNFRCVIRSKRPDPEQNISLTEQPAPGAFEKKRIAPTLVKAGELPP</sequence>
<feature type="domain" description="Heterokaryon incompatibility" evidence="3">
    <location>
        <begin position="22"/>
        <end position="107"/>
    </location>
</feature>
<feature type="repeat" description="ANK" evidence="1">
    <location>
        <begin position="794"/>
        <end position="826"/>
    </location>
</feature>
<feature type="repeat" description="ANK" evidence="1">
    <location>
        <begin position="694"/>
        <end position="726"/>
    </location>
</feature>
<feature type="repeat" description="ANK" evidence="1">
    <location>
        <begin position="827"/>
        <end position="859"/>
    </location>
</feature>
<keyword evidence="6" id="KW-1185">Reference proteome</keyword>
<evidence type="ECO:0000256" key="2">
    <source>
        <dbReference type="SAM" id="MobiDB-lite"/>
    </source>
</evidence>
<proteinExistence type="predicted"/>
<dbReference type="InterPro" id="IPR010730">
    <property type="entry name" value="HET"/>
</dbReference>
<name>A0A8H6DBK6_9HYPO</name>
<comment type="caution">
    <text evidence="5">The sequence shown here is derived from an EMBL/GenBank/DDBJ whole genome shotgun (WGS) entry which is preliminary data.</text>
</comment>
<dbReference type="SUPFAM" id="SSF48403">
    <property type="entry name" value="Ankyrin repeat"/>
    <property type="match status" value="1"/>
</dbReference>
<dbReference type="InterPro" id="IPR002110">
    <property type="entry name" value="Ankyrin_rpt"/>
</dbReference>
<dbReference type="EMBL" id="JAAQPF010000191">
    <property type="protein sequence ID" value="KAF5711463.1"/>
    <property type="molecule type" value="Genomic_DNA"/>
</dbReference>
<organism evidence="5 6">
    <name type="scientific">Fusarium globosum</name>
    <dbReference type="NCBI Taxonomy" id="78864"/>
    <lineage>
        <taxon>Eukaryota</taxon>
        <taxon>Fungi</taxon>
        <taxon>Dikarya</taxon>
        <taxon>Ascomycota</taxon>
        <taxon>Pezizomycotina</taxon>
        <taxon>Sordariomycetes</taxon>
        <taxon>Hypocreomycetidae</taxon>
        <taxon>Hypocreales</taxon>
        <taxon>Nectriaceae</taxon>
        <taxon>Fusarium</taxon>
        <taxon>Fusarium fujikuroi species complex</taxon>
    </lineage>
</organism>
<accession>A0A8H6DBK6</accession>
<feature type="repeat" description="ANK" evidence="1">
    <location>
        <begin position="860"/>
        <end position="892"/>
    </location>
</feature>